<gene>
    <name evidence="5" type="ORF">KC717_05665</name>
</gene>
<comment type="caution">
    <text evidence="5">The sequence shown here is derived from an EMBL/GenBank/DDBJ whole genome shotgun (WGS) entry which is preliminary data.</text>
</comment>
<reference evidence="5" key="2">
    <citation type="journal article" date="2021" name="Microbiome">
        <title>Successional dynamics and alternative stable states in a saline activated sludge microbial community over 9 years.</title>
        <authorList>
            <person name="Wang Y."/>
            <person name="Ye J."/>
            <person name="Ju F."/>
            <person name="Liu L."/>
            <person name="Boyd J.A."/>
            <person name="Deng Y."/>
            <person name="Parks D.H."/>
            <person name="Jiang X."/>
            <person name="Yin X."/>
            <person name="Woodcroft B.J."/>
            <person name="Tyson G.W."/>
            <person name="Hugenholtz P."/>
            <person name="Polz M.F."/>
            <person name="Zhang T."/>
        </authorList>
    </citation>
    <scope>NUCLEOTIDE SEQUENCE</scope>
    <source>
        <strain evidence="5">HKST-UBA11</strain>
    </source>
</reference>
<proteinExistence type="inferred from homology"/>
<organism evidence="5 6">
    <name type="scientific">Candidatus Dojkabacteria bacterium</name>
    <dbReference type="NCBI Taxonomy" id="2099670"/>
    <lineage>
        <taxon>Bacteria</taxon>
        <taxon>Candidatus Dojkabacteria</taxon>
    </lineage>
</organism>
<keyword evidence="2" id="KW-0805">Transcription regulation</keyword>
<dbReference type="GO" id="GO:0045892">
    <property type="term" value="P:negative regulation of DNA-templated transcription"/>
    <property type="evidence" value="ECO:0007669"/>
    <property type="project" value="InterPro"/>
</dbReference>
<evidence type="ECO:0000313" key="6">
    <source>
        <dbReference type="Proteomes" id="UP000754563"/>
    </source>
</evidence>
<evidence type="ECO:0000256" key="2">
    <source>
        <dbReference type="ARBA" id="ARBA00023015"/>
    </source>
</evidence>
<dbReference type="AlphaFoldDB" id="A0A955L8Q4"/>
<dbReference type="InterPro" id="IPR036388">
    <property type="entry name" value="WH-like_DNA-bd_sf"/>
</dbReference>
<evidence type="ECO:0000256" key="3">
    <source>
        <dbReference type="ARBA" id="ARBA00023125"/>
    </source>
</evidence>
<dbReference type="Pfam" id="PF03965">
    <property type="entry name" value="Penicillinase_R"/>
    <property type="match status" value="1"/>
</dbReference>
<name>A0A955L8Q4_9BACT</name>
<evidence type="ECO:0000256" key="4">
    <source>
        <dbReference type="ARBA" id="ARBA00023163"/>
    </source>
</evidence>
<dbReference type="EMBL" id="JAGQLH010000079">
    <property type="protein sequence ID" value="MCA9386108.1"/>
    <property type="molecule type" value="Genomic_DNA"/>
</dbReference>
<dbReference type="SUPFAM" id="SSF46785">
    <property type="entry name" value="Winged helix' DNA-binding domain"/>
    <property type="match status" value="1"/>
</dbReference>
<dbReference type="InterPro" id="IPR036390">
    <property type="entry name" value="WH_DNA-bd_sf"/>
</dbReference>
<dbReference type="Gene3D" id="1.10.10.10">
    <property type="entry name" value="Winged helix-like DNA-binding domain superfamily/Winged helix DNA-binding domain"/>
    <property type="match status" value="1"/>
</dbReference>
<keyword evidence="4" id="KW-0804">Transcription</keyword>
<dbReference type="Proteomes" id="UP000754563">
    <property type="component" value="Unassembled WGS sequence"/>
</dbReference>
<accession>A0A955L8Q4</accession>
<dbReference type="GO" id="GO:0003677">
    <property type="term" value="F:DNA binding"/>
    <property type="evidence" value="ECO:0007669"/>
    <property type="project" value="UniProtKB-KW"/>
</dbReference>
<keyword evidence="3" id="KW-0238">DNA-binding</keyword>
<protein>
    <submittedName>
        <fullName evidence="5">BlaI/MecI/CopY family transcriptional regulator</fullName>
    </submittedName>
</protein>
<dbReference type="InterPro" id="IPR005650">
    <property type="entry name" value="BlaI_family"/>
</dbReference>
<comment type="similarity">
    <text evidence="1">Belongs to the BlaI transcriptional regulatory family.</text>
</comment>
<reference evidence="5" key="1">
    <citation type="submission" date="2020-04" db="EMBL/GenBank/DDBJ databases">
        <authorList>
            <person name="Zhang T."/>
        </authorList>
    </citation>
    <scope>NUCLEOTIDE SEQUENCE</scope>
    <source>
        <strain evidence="5">HKST-UBA11</strain>
    </source>
</reference>
<evidence type="ECO:0000256" key="1">
    <source>
        <dbReference type="ARBA" id="ARBA00011046"/>
    </source>
</evidence>
<evidence type="ECO:0000313" key="5">
    <source>
        <dbReference type="EMBL" id="MCA9386108.1"/>
    </source>
</evidence>
<sequence>MSKLFGKLEQEIMKVIWANDELLKPGEVQSKLSRELSYNSVITVMTRLVNKGVLKKIKKDKQYYYQPAKKKEEYVKVNVGGIFQDIFVSFGDLAISQFVDTLKTDPDSMKKLEEYINANKK</sequence>
<dbReference type="PIRSF" id="PIRSF019455">
    <property type="entry name" value="CopR_AtkY"/>
    <property type="match status" value="1"/>
</dbReference>